<gene>
    <name evidence="2" type="ORF">DS2_07213</name>
</gene>
<proteinExistence type="predicted"/>
<dbReference type="RefSeq" id="WP_035014025.1">
    <property type="nucleotide sequence ID" value="NZ_ARZY01000010.1"/>
</dbReference>
<dbReference type="PROSITE" id="PS51257">
    <property type="entry name" value="PROKAR_LIPOPROTEIN"/>
    <property type="match status" value="1"/>
</dbReference>
<keyword evidence="2" id="KW-0449">Lipoprotein</keyword>
<evidence type="ECO:0000256" key="1">
    <source>
        <dbReference type="SAM" id="SignalP"/>
    </source>
</evidence>
<dbReference type="STRING" id="1328313.DS2_07213"/>
<protein>
    <submittedName>
        <fullName evidence="2">Lipoprotein</fullName>
    </submittedName>
</protein>
<dbReference type="OrthoDB" id="9179113at2"/>
<keyword evidence="3" id="KW-1185">Reference proteome</keyword>
<feature type="chain" id="PRO_5004901554" evidence="1">
    <location>
        <begin position="22"/>
        <end position="202"/>
    </location>
</feature>
<dbReference type="AlphaFoldDB" id="W7QNS2"/>
<name>W7QNS2_9ALTE</name>
<feature type="signal peptide" evidence="1">
    <location>
        <begin position="1"/>
        <end position="21"/>
    </location>
</feature>
<evidence type="ECO:0000313" key="2">
    <source>
        <dbReference type="EMBL" id="EWH10602.1"/>
    </source>
</evidence>
<dbReference type="eggNOG" id="COG2913">
    <property type="taxonomic scope" value="Bacteria"/>
</dbReference>
<dbReference type="Proteomes" id="UP000019276">
    <property type="component" value="Unassembled WGS sequence"/>
</dbReference>
<dbReference type="EMBL" id="ARZY01000010">
    <property type="protein sequence ID" value="EWH10602.1"/>
    <property type="molecule type" value="Genomic_DNA"/>
</dbReference>
<organism evidence="2 3">
    <name type="scientific">Catenovulum agarivorans DS-2</name>
    <dbReference type="NCBI Taxonomy" id="1328313"/>
    <lineage>
        <taxon>Bacteria</taxon>
        <taxon>Pseudomonadati</taxon>
        <taxon>Pseudomonadota</taxon>
        <taxon>Gammaproteobacteria</taxon>
        <taxon>Alteromonadales</taxon>
        <taxon>Alteromonadaceae</taxon>
        <taxon>Catenovulum</taxon>
    </lineage>
</organism>
<reference evidence="2 3" key="1">
    <citation type="journal article" date="2014" name="Genome Announc.">
        <title>Draft Genome Sequence of the Agar-Degrading Bacterium Catenovulum sp. Strain DS-2, Isolated from Intestines of Haliotis diversicolor.</title>
        <authorList>
            <person name="Shan D."/>
            <person name="Li X."/>
            <person name="Gu Z."/>
            <person name="Wei G."/>
            <person name="Gao Z."/>
            <person name="Shao Z."/>
        </authorList>
    </citation>
    <scope>NUCLEOTIDE SEQUENCE [LARGE SCALE GENOMIC DNA]</scope>
    <source>
        <strain evidence="2 3">DS-2</strain>
    </source>
</reference>
<keyword evidence="1" id="KW-0732">Signal</keyword>
<accession>W7QNS2</accession>
<sequence length="202" mass="22055">MKQALKAGLTTIALAAGALLAGCASDGSSESASIVTNATPGSFHVGATMVAKVNLHPDTSRARLYSLNYQQPGLIPMCSEVVIKDIDDKEIEFTYYGQTYSYLWEKHTRKAGESLAENFNEFFGESCDKAAVSKLSAIDQEGIKSGIPKVGMSKQGILFAMGRPPIHANPNLDANTWMYWLNKFKRQAIEFNDKGIVTKVRL</sequence>
<comment type="caution">
    <text evidence="2">The sequence shown here is derived from an EMBL/GenBank/DDBJ whole genome shotgun (WGS) entry which is preliminary data.</text>
</comment>
<evidence type="ECO:0000313" key="3">
    <source>
        <dbReference type="Proteomes" id="UP000019276"/>
    </source>
</evidence>
<dbReference type="GO" id="GO:0019867">
    <property type="term" value="C:outer membrane"/>
    <property type="evidence" value="ECO:0007669"/>
    <property type="project" value="InterPro"/>
</dbReference>